<evidence type="ECO:0000313" key="2">
    <source>
        <dbReference type="EMBL" id="KAA4756200.1"/>
    </source>
</evidence>
<dbReference type="Pfam" id="PF01507">
    <property type="entry name" value="PAPS_reduct"/>
    <property type="match status" value="1"/>
</dbReference>
<dbReference type="InterPro" id="IPR014729">
    <property type="entry name" value="Rossmann-like_a/b/a_fold"/>
</dbReference>
<dbReference type="SUPFAM" id="SSF52402">
    <property type="entry name" value="Adenine nucleotide alpha hydrolases-like"/>
    <property type="match status" value="1"/>
</dbReference>
<sequence length="386" mass="45207">MPIYKQIRPQQVCTRCVMDTSDEYIEFDENGVCQRCREYEKSILPWWNYGKGHEEELNNLIAEIKRKGEGKQYDCILGLSGGLDSCYMLHLAVKEWGLRPFVFHIDCGWNLPVAESNIKKICDNLGVHLHVQKLNWKEMCQMQIAFFKTGLSALDIPQDHAFIAQIDKFSQELGVKYIMNGYNICTEVVADPASWFVGGGQTSDPTYVKDVLKKHGNVRVKDYVWTSGIKHKFFIPYFKGVKTLQPLNLVEFTKQSMIDTLVKEYGYEPYGQKHFEDLLTKFLEAWWLPKRFGYDIRRAQLSSLVITGQMTREEALKILEEPPCSEEECMEMFKEVAKRLEVSEEQMWEWFNLPKGPRFKYKSDAWMFDLGIKLYQFLGLDKRIRK</sequence>
<dbReference type="EMBL" id="VWEQ01000001">
    <property type="protein sequence ID" value="KAA4756200.1"/>
    <property type="molecule type" value="Genomic_DNA"/>
</dbReference>
<feature type="domain" description="Phosphoadenosine phosphosulphate reductase" evidence="1">
    <location>
        <begin position="76"/>
        <end position="134"/>
    </location>
</feature>
<evidence type="ECO:0000313" key="3">
    <source>
        <dbReference type="Proteomes" id="UP000479773"/>
    </source>
</evidence>
<dbReference type="NCBIfam" id="TIGR03573">
    <property type="entry name" value="WbuX"/>
    <property type="match status" value="1"/>
</dbReference>
<gene>
    <name evidence="2" type="ORF">F3B44_00140</name>
</gene>
<dbReference type="InterPro" id="IPR020022">
    <property type="entry name" value="N-acetyl_sugar_amidoTrfase"/>
</dbReference>
<name>A0A5M5Q6F2_BACFG</name>
<dbReference type="Gene3D" id="3.40.50.620">
    <property type="entry name" value="HUPs"/>
    <property type="match status" value="1"/>
</dbReference>
<organism evidence="2 3">
    <name type="scientific">Bacteroides fragilis</name>
    <dbReference type="NCBI Taxonomy" id="817"/>
    <lineage>
        <taxon>Bacteria</taxon>
        <taxon>Pseudomonadati</taxon>
        <taxon>Bacteroidota</taxon>
        <taxon>Bacteroidia</taxon>
        <taxon>Bacteroidales</taxon>
        <taxon>Bacteroidaceae</taxon>
        <taxon>Bacteroides</taxon>
    </lineage>
</organism>
<keyword evidence="2" id="KW-0808">Transferase</keyword>
<dbReference type="InterPro" id="IPR002500">
    <property type="entry name" value="PAPS_reduct_dom"/>
</dbReference>
<evidence type="ECO:0000259" key="1">
    <source>
        <dbReference type="Pfam" id="PF01507"/>
    </source>
</evidence>
<dbReference type="AlphaFoldDB" id="A0A5M5Q6F2"/>
<dbReference type="Proteomes" id="UP000479773">
    <property type="component" value="Unassembled WGS sequence"/>
</dbReference>
<dbReference type="GO" id="GO:0016740">
    <property type="term" value="F:transferase activity"/>
    <property type="evidence" value="ECO:0007669"/>
    <property type="project" value="UniProtKB-KW"/>
</dbReference>
<accession>A0A5M5Q6F2</accession>
<proteinExistence type="predicted"/>
<comment type="caution">
    <text evidence="2">The sequence shown here is derived from an EMBL/GenBank/DDBJ whole genome shotgun (WGS) entry which is preliminary data.</text>
</comment>
<protein>
    <submittedName>
        <fullName evidence="2">N-acetyl sugar amidotransferase</fullName>
    </submittedName>
</protein>
<reference evidence="2 3" key="1">
    <citation type="journal article" date="2019" name="Nat. Med.">
        <title>A library of human gut bacterial isolates paired with longitudinal multiomics data enables mechanistic microbiome research.</title>
        <authorList>
            <person name="Poyet M."/>
            <person name="Groussin M."/>
            <person name="Gibbons S.M."/>
            <person name="Avila-Pacheco J."/>
            <person name="Jiang X."/>
            <person name="Kearney S.M."/>
            <person name="Perrotta A.R."/>
            <person name="Berdy B."/>
            <person name="Zhao S."/>
            <person name="Lieberman T.D."/>
            <person name="Swanson P.K."/>
            <person name="Smith M."/>
            <person name="Roesemann S."/>
            <person name="Alexander J.E."/>
            <person name="Rich S.A."/>
            <person name="Livny J."/>
            <person name="Vlamakis H."/>
            <person name="Clish C."/>
            <person name="Bullock K."/>
            <person name="Deik A."/>
            <person name="Scott J."/>
            <person name="Pierce K.A."/>
            <person name="Xavier R.J."/>
            <person name="Alm E.J."/>
        </authorList>
    </citation>
    <scope>NUCLEOTIDE SEQUENCE [LARGE SCALE GENOMIC DNA]</scope>
    <source>
        <strain evidence="2 3">BIOML-A106</strain>
    </source>
</reference>